<organism evidence="2 3">
    <name type="scientific">Carnegiea gigantea</name>
    <dbReference type="NCBI Taxonomy" id="171969"/>
    <lineage>
        <taxon>Eukaryota</taxon>
        <taxon>Viridiplantae</taxon>
        <taxon>Streptophyta</taxon>
        <taxon>Embryophyta</taxon>
        <taxon>Tracheophyta</taxon>
        <taxon>Spermatophyta</taxon>
        <taxon>Magnoliopsida</taxon>
        <taxon>eudicotyledons</taxon>
        <taxon>Gunneridae</taxon>
        <taxon>Pentapetalae</taxon>
        <taxon>Caryophyllales</taxon>
        <taxon>Cactineae</taxon>
        <taxon>Cactaceae</taxon>
        <taxon>Cactoideae</taxon>
        <taxon>Echinocereeae</taxon>
        <taxon>Carnegiea</taxon>
    </lineage>
</organism>
<sequence length="158" mass="18234">MDEEICRSQSRSGLSVQLVQTGTGPKTEQAKTLDEDRIEFMWFDLILDQIMDKPSRIGANFSCGDTISFREFNKRLCRTLEAELRDKDSLINPITRIVVGVAIITVLIALVVTEVPEWAEKFNLRGWRIPPWLLACAVIVFTRMRKRTKDFLNQRGWC</sequence>
<dbReference type="EMBL" id="JAKOGI010001225">
    <property type="protein sequence ID" value="KAJ8426896.1"/>
    <property type="molecule type" value="Genomic_DNA"/>
</dbReference>
<dbReference type="OrthoDB" id="658712at2759"/>
<protein>
    <submittedName>
        <fullName evidence="2">Uncharacterized protein</fullName>
    </submittedName>
</protein>
<dbReference type="PANTHER" id="PTHR35475">
    <property type="entry name" value="WD REPEAT PROTEIN"/>
    <property type="match status" value="1"/>
</dbReference>
<feature type="transmembrane region" description="Helical" evidence="1">
    <location>
        <begin position="125"/>
        <end position="142"/>
    </location>
</feature>
<dbReference type="PANTHER" id="PTHR35475:SF1">
    <property type="entry name" value="WD REPEAT PROTEIN"/>
    <property type="match status" value="1"/>
</dbReference>
<evidence type="ECO:0000313" key="2">
    <source>
        <dbReference type="EMBL" id="KAJ8426896.1"/>
    </source>
</evidence>
<feature type="transmembrane region" description="Helical" evidence="1">
    <location>
        <begin position="94"/>
        <end position="113"/>
    </location>
</feature>
<evidence type="ECO:0000256" key="1">
    <source>
        <dbReference type="SAM" id="Phobius"/>
    </source>
</evidence>
<keyword evidence="1" id="KW-1133">Transmembrane helix</keyword>
<keyword evidence="3" id="KW-1185">Reference proteome</keyword>
<reference evidence="2" key="1">
    <citation type="submission" date="2022-04" db="EMBL/GenBank/DDBJ databases">
        <title>Carnegiea gigantea Genome sequencing and assembly v2.</title>
        <authorList>
            <person name="Copetti D."/>
            <person name="Sanderson M.J."/>
            <person name="Burquez A."/>
            <person name="Wojciechowski M.F."/>
        </authorList>
    </citation>
    <scope>NUCLEOTIDE SEQUENCE</scope>
    <source>
        <strain evidence="2">SGP5-SGP5p</strain>
        <tissue evidence="2">Aerial part</tissue>
    </source>
</reference>
<dbReference type="AlphaFoldDB" id="A0A9Q1GTY9"/>
<gene>
    <name evidence="2" type="ORF">Cgig2_005275</name>
</gene>
<keyword evidence="1" id="KW-0812">Transmembrane</keyword>
<evidence type="ECO:0000313" key="3">
    <source>
        <dbReference type="Proteomes" id="UP001153076"/>
    </source>
</evidence>
<proteinExistence type="predicted"/>
<accession>A0A9Q1GTY9</accession>
<dbReference type="Proteomes" id="UP001153076">
    <property type="component" value="Unassembled WGS sequence"/>
</dbReference>
<name>A0A9Q1GTY9_9CARY</name>
<comment type="caution">
    <text evidence="2">The sequence shown here is derived from an EMBL/GenBank/DDBJ whole genome shotgun (WGS) entry which is preliminary data.</text>
</comment>
<keyword evidence="1" id="KW-0472">Membrane</keyword>